<protein>
    <submittedName>
        <fullName evidence="1">Uncharacterized protein</fullName>
    </submittedName>
</protein>
<reference evidence="1" key="1">
    <citation type="submission" date="2018-01" db="EMBL/GenBank/DDBJ databases">
        <authorList>
            <person name="Mao J.F."/>
        </authorList>
    </citation>
    <scope>NUCLEOTIDE SEQUENCE</scope>
    <source>
        <strain evidence="1">Huo1</strain>
        <tissue evidence="1">Leaf</tissue>
    </source>
</reference>
<keyword evidence="2" id="KW-1185">Reference proteome</keyword>
<reference evidence="1" key="2">
    <citation type="submission" date="2020-08" db="EMBL/GenBank/DDBJ databases">
        <title>Plant Genome Project.</title>
        <authorList>
            <person name="Zhang R.-G."/>
        </authorList>
    </citation>
    <scope>NUCLEOTIDE SEQUENCE</scope>
    <source>
        <strain evidence="1">Huo1</strain>
        <tissue evidence="1">Leaf</tissue>
    </source>
</reference>
<dbReference type="AlphaFoldDB" id="A0A8X8YV07"/>
<proteinExistence type="predicted"/>
<gene>
    <name evidence="1" type="ORF">SASPL_157438</name>
</gene>
<comment type="caution">
    <text evidence="1">The sequence shown here is derived from an EMBL/GenBank/DDBJ whole genome shotgun (WGS) entry which is preliminary data.</text>
</comment>
<dbReference type="EMBL" id="PNBA02000864">
    <property type="protein sequence ID" value="KAG6382844.1"/>
    <property type="molecule type" value="Genomic_DNA"/>
</dbReference>
<evidence type="ECO:0000313" key="1">
    <source>
        <dbReference type="EMBL" id="KAG6382844.1"/>
    </source>
</evidence>
<sequence>MDWIASNASGSLCDLDSDQHYIVAVGSDVTMLHSGGDFVTSLGTASVQAVAVYLQTEDIRLARCITRIASFEKG</sequence>
<dbReference type="Proteomes" id="UP000298416">
    <property type="component" value="Unassembled WGS sequence"/>
</dbReference>
<accession>A0A8X8YV07</accession>
<evidence type="ECO:0000313" key="2">
    <source>
        <dbReference type="Proteomes" id="UP000298416"/>
    </source>
</evidence>
<name>A0A8X8YV07_SALSN</name>
<organism evidence="1">
    <name type="scientific">Salvia splendens</name>
    <name type="common">Scarlet sage</name>
    <dbReference type="NCBI Taxonomy" id="180675"/>
    <lineage>
        <taxon>Eukaryota</taxon>
        <taxon>Viridiplantae</taxon>
        <taxon>Streptophyta</taxon>
        <taxon>Embryophyta</taxon>
        <taxon>Tracheophyta</taxon>
        <taxon>Spermatophyta</taxon>
        <taxon>Magnoliopsida</taxon>
        <taxon>eudicotyledons</taxon>
        <taxon>Gunneridae</taxon>
        <taxon>Pentapetalae</taxon>
        <taxon>asterids</taxon>
        <taxon>lamiids</taxon>
        <taxon>Lamiales</taxon>
        <taxon>Lamiaceae</taxon>
        <taxon>Nepetoideae</taxon>
        <taxon>Mentheae</taxon>
        <taxon>Salviinae</taxon>
        <taxon>Salvia</taxon>
        <taxon>Salvia subgen. Calosphace</taxon>
        <taxon>core Calosphace</taxon>
    </lineage>
</organism>